<gene>
    <name evidence="1" type="ORF">BO80DRAFT_468499</name>
</gene>
<organism evidence="1 2">
    <name type="scientific">Aspergillus ibericus CBS 121593</name>
    <dbReference type="NCBI Taxonomy" id="1448316"/>
    <lineage>
        <taxon>Eukaryota</taxon>
        <taxon>Fungi</taxon>
        <taxon>Dikarya</taxon>
        <taxon>Ascomycota</taxon>
        <taxon>Pezizomycotina</taxon>
        <taxon>Eurotiomycetes</taxon>
        <taxon>Eurotiomycetidae</taxon>
        <taxon>Eurotiales</taxon>
        <taxon>Aspergillaceae</taxon>
        <taxon>Aspergillus</taxon>
        <taxon>Aspergillus subgen. Circumdati</taxon>
    </lineage>
</organism>
<dbReference type="OrthoDB" id="5401170at2759"/>
<proteinExistence type="predicted"/>
<sequence>MTTHRSSGWFDSKWLPQTIQPERDICGRTSQEIEALVALTKTECPCTPKYYASKHTNQSSDGWVPGGFLDYIVMEKLEGVTLSDEYLSDLPRREQQELRNAFKSSDVECQERGFYHLDASLSNLIWNKLKMKCYIVDWEARVRKAYPWDDDEYLRWGLL</sequence>
<name>A0A395GMM7_9EURO</name>
<dbReference type="STRING" id="1448316.A0A395GMM7"/>
<dbReference type="EMBL" id="KZ824473">
    <property type="protein sequence ID" value="RAK96576.1"/>
    <property type="molecule type" value="Genomic_DNA"/>
</dbReference>
<accession>A0A395GMM7</accession>
<reference evidence="1 2" key="1">
    <citation type="submission" date="2018-02" db="EMBL/GenBank/DDBJ databases">
        <title>The genomes of Aspergillus section Nigri reveals drivers in fungal speciation.</title>
        <authorList>
            <consortium name="DOE Joint Genome Institute"/>
            <person name="Vesth T.C."/>
            <person name="Nybo J."/>
            <person name="Theobald S."/>
            <person name="Brandl J."/>
            <person name="Frisvad J.C."/>
            <person name="Nielsen K.F."/>
            <person name="Lyhne E.K."/>
            <person name="Kogle M.E."/>
            <person name="Kuo A."/>
            <person name="Riley R."/>
            <person name="Clum A."/>
            <person name="Nolan M."/>
            <person name="Lipzen A."/>
            <person name="Salamov A."/>
            <person name="Henrissat B."/>
            <person name="Wiebenga A."/>
            <person name="De vries R.P."/>
            <person name="Grigoriev I.V."/>
            <person name="Mortensen U.H."/>
            <person name="Andersen M.R."/>
            <person name="Baker S.E."/>
        </authorList>
    </citation>
    <scope>NUCLEOTIDE SEQUENCE [LARGE SCALE GENOMIC DNA]</scope>
    <source>
        <strain evidence="1 2">CBS 121593</strain>
    </source>
</reference>
<dbReference type="AlphaFoldDB" id="A0A395GMM7"/>
<evidence type="ECO:0000313" key="1">
    <source>
        <dbReference type="EMBL" id="RAK96576.1"/>
    </source>
</evidence>
<dbReference type="InterPro" id="IPR011009">
    <property type="entry name" value="Kinase-like_dom_sf"/>
</dbReference>
<dbReference type="VEuPathDB" id="FungiDB:BO80DRAFT_468499"/>
<dbReference type="GeneID" id="37227804"/>
<evidence type="ECO:0000313" key="2">
    <source>
        <dbReference type="Proteomes" id="UP000249402"/>
    </source>
</evidence>
<dbReference type="Proteomes" id="UP000249402">
    <property type="component" value="Unassembled WGS sequence"/>
</dbReference>
<dbReference type="RefSeq" id="XP_025570904.1">
    <property type="nucleotide sequence ID" value="XM_025722939.1"/>
</dbReference>
<protein>
    <recommendedName>
        <fullName evidence="3">Aminoglycoside phosphotransferase domain-containing protein</fullName>
    </recommendedName>
</protein>
<dbReference type="SUPFAM" id="SSF56112">
    <property type="entry name" value="Protein kinase-like (PK-like)"/>
    <property type="match status" value="1"/>
</dbReference>
<keyword evidence="2" id="KW-1185">Reference proteome</keyword>
<evidence type="ECO:0008006" key="3">
    <source>
        <dbReference type="Google" id="ProtNLM"/>
    </source>
</evidence>